<feature type="chain" id="PRO_5046926522" description="OmpA-like domain-containing protein" evidence="7">
    <location>
        <begin position="20"/>
        <end position="606"/>
    </location>
</feature>
<proteinExistence type="predicted"/>
<dbReference type="Pfam" id="PF00691">
    <property type="entry name" value="OmpA"/>
    <property type="match status" value="1"/>
</dbReference>
<dbReference type="InterPro" id="IPR028974">
    <property type="entry name" value="TSP_type-3_rpt"/>
</dbReference>
<evidence type="ECO:0000256" key="7">
    <source>
        <dbReference type="SAM" id="SignalP"/>
    </source>
</evidence>
<comment type="caution">
    <text evidence="9">The sequence shown here is derived from an EMBL/GenBank/DDBJ whole genome shotgun (WGS) entry which is preliminary data.</text>
</comment>
<dbReference type="SUPFAM" id="SSF103647">
    <property type="entry name" value="TSP type-3 repeat"/>
    <property type="match status" value="1"/>
</dbReference>
<keyword evidence="4" id="KW-0998">Cell outer membrane</keyword>
<evidence type="ECO:0000256" key="3">
    <source>
        <dbReference type="ARBA" id="ARBA00023136"/>
    </source>
</evidence>
<dbReference type="Gene3D" id="4.10.1080.10">
    <property type="entry name" value="TSP type-3 repeat"/>
    <property type="match status" value="1"/>
</dbReference>
<protein>
    <recommendedName>
        <fullName evidence="8">OmpA-like domain-containing protein</fullName>
    </recommendedName>
</protein>
<name>A0ABP8NBA9_9BACT</name>
<comment type="subcellular location">
    <subcellularLocation>
        <location evidence="1">Cell outer membrane</location>
    </subcellularLocation>
</comment>
<dbReference type="InterPro" id="IPR003367">
    <property type="entry name" value="Thrombospondin_3-like_rpt"/>
</dbReference>
<dbReference type="PANTHER" id="PTHR30329">
    <property type="entry name" value="STATOR ELEMENT OF FLAGELLAR MOTOR COMPLEX"/>
    <property type="match status" value="1"/>
</dbReference>
<dbReference type="InterPro" id="IPR006664">
    <property type="entry name" value="OMP_bac"/>
</dbReference>
<dbReference type="CDD" id="cd07185">
    <property type="entry name" value="OmpA_C-like"/>
    <property type="match status" value="1"/>
</dbReference>
<dbReference type="InterPro" id="IPR025665">
    <property type="entry name" value="Beta-barrel_OMP_2"/>
</dbReference>
<evidence type="ECO:0000256" key="6">
    <source>
        <dbReference type="SAM" id="MobiDB-lite"/>
    </source>
</evidence>
<dbReference type="InterPro" id="IPR036737">
    <property type="entry name" value="OmpA-like_sf"/>
</dbReference>
<dbReference type="Gene3D" id="3.30.1330.60">
    <property type="entry name" value="OmpA-like domain"/>
    <property type="match status" value="1"/>
</dbReference>
<keyword evidence="3 5" id="KW-0472">Membrane</keyword>
<reference evidence="10" key="1">
    <citation type="journal article" date="2019" name="Int. J. Syst. Evol. Microbiol.">
        <title>The Global Catalogue of Microorganisms (GCM) 10K type strain sequencing project: providing services to taxonomists for standard genome sequencing and annotation.</title>
        <authorList>
            <consortium name="The Broad Institute Genomics Platform"/>
            <consortium name="The Broad Institute Genome Sequencing Center for Infectious Disease"/>
            <person name="Wu L."/>
            <person name="Ma J."/>
        </authorList>
    </citation>
    <scope>NUCLEOTIDE SEQUENCE [LARGE SCALE GENOMIC DNA]</scope>
    <source>
        <strain evidence="10">JCM 32105</strain>
    </source>
</reference>
<evidence type="ECO:0000256" key="1">
    <source>
        <dbReference type="ARBA" id="ARBA00004442"/>
    </source>
</evidence>
<dbReference type="Proteomes" id="UP001500067">
    <property type="component" value="Unassembled WGS sequence"/>
</dbReference>
<evidence type="ECO:0000256" key="2">
    <source>
        <dbReference type="ARBA" id="ARBA00022729"/>
    </source>
</evidence>
<evidence type="ECO:0000313" key="10">
    <source>
        <dbReference type="Proteomes" id="UP001500067"/>
    </source>
</evidence>
<evidence type="ECO:0000256" key="5">
    <source>
        <dbReference type="PROSITE-ProRule" id="PRU00473"/>
    </source>
</evidence>
<dbReference type="InterPro" id="IPR006665">
    <property type="entry name" value="OmpA-like"/>
</dbReference>
<organism evidence="9 10">
    <name type="scientific">Nemorincola caseinilytica</name>
    <dbReference type="NCBI Taxonomy" id="2054315"/>
    <lineage>
        <taxon>Bacteria</taxon>
        <taxon>Pseudomonadati</taxon>
        <taxon>Bacteroidota</taxon>
        <taxon>Chitinophagia</taxon>
        <taxon>Chitinophagales</taxon>
        <taxon>Chitinophagaceae</taxon>
        <taxon>Nemorincola</taxon>
    </lineage>
</organism>
<dbReference type="InterPro" id="IPR050330">
    <property type="entry name" value="Bact_OuterMem_StrucFunc"/>
</dbReference>
<evidence type="ECO:0000313" key="9">
    <source>
        <dbReference type="EMBL" id="GAA4464433.1"/>
    </source>
</evidence>
<dbReference type="Pfam" id="PF02412">
    <property type="entry name" value="TSP_3"/>
    <property type="match status" value="3"/>
</dbReference>
<gene>
    <name evidence="9" type="ORF">GCM10023093_14750</name>
</gene>
<evidence type="ECO:0000256" key="4">
    <source>
        <dbReference type="ARBA" id="ARBA00023237"/>
    </source>
</evidence>
<dbReference type="PROSITE" id="PS51123">
    <property type="entry name" value="OMPA_2"/>
    <property type="match status" value="1"/>
</dbReference>
<dbReference type="RefSeq" id="WP_345080880.1">
    <property type="nucleotide sequence ID" value="NZ_BAABFA010000010.1"/>
</dbReference>
<feature type="domain" description="OmpA-like" evidence="8">
    <location>
        <begin position="490"/>
        <end position="606"/>
    </location>
</feature>
<keyword evidence="2 7" id="KW-0732">Signal</keyword>
<dbReference type="EMBL" id="BAABFA010000010">
    <property type="protein sequence ID" value="GAA4464433.1"/>
    <property type="molecule type" value="Genomic_DNA"/>
</dbReference>
<feature type="region of interest" description="Disordered" evidence="6">
    <location>
        <begin position="579"/>
        <end position="606"/>
    </location>
</feature>
<dbReference type="PRINTS" id="PR01021">
    <property type="entry name" value="OMPADOMAIN"/>
</dbReference>
<feature type="signal peptide" evidence="7">
    <location>
        <begin position="1"/>
        <end position="19"/>
    </location>
</feature>
<dbReference type="Pfam" id="PF13568">
    <property type="entry name" value="OMP_b-brl_2"/>
    <property type="match status" value="1"/>
</dbReference>
<dbReference type="SUPFAM" id="SSF103088">
    <property type="entry name" value="OmpA-like"/>
    <property type="match status" value="1"/>
</dbReference>
<sequence length="606" mass="65413">MKRILFLSIAAATAISASAQTTGSSTTPTPDKKKYTPDSLLSPWVIDLNFMGGLMTQDVTTATSIAGYMNGVNMNTGVLKFDKGSSLGFNAQLGYFFGPKRHWGVGAGFAYFSQKGTFSLDNYHVEYQAEDSKGRIYRQIITGNDVKETAKISNMNIPLLLKYKTRFSKTLGFTMDAGPMFNIGMKTTTENTGTFDYEAVYKFSGSGSDGSPTVYDASNTPSPTSYLILKDYYLSKTPGGNVNQWFQQNRDAGFNVGLGQRPATVKDEASYKTVSVGLLLQPSLSVYLSDHVALNFGLYYTYQSFKNENQANYVLMSTSGQYNSSLRNATSASVQSFGGVAGVRFLFGKPKDTDGDGIVDRKDKCPDVWGVAMFQGCPDTDKDSVQDSEDSCRTVPGLRKFNGCPDSDNDGIPDKNDECPYQAGPASLRGCPDRDGDGIADKYDVCPDKPGLAQYKGCPDTDGDGLPDNEDQCPEVPGPATNNGCPPPPPPPVDIPLSTPILFETNKTVVHEASVPVLETAVKTLGNDAQGIIVIHGHADSRGRAAYNKELSRKRAQAVKSKLVKMGADPKRIKIVAHGESDPTASNATDEGRAENRRAVMRLSVD</sequence>
<evidence type="ECO:0000259" key="8">
    <source>
        <dbReference type="PROSITE" id="PS51123"/>
    </source>
</evidence>
<accession>A0ABP8NBA9</accession>
<dbReference type="PANTHER" id="PTHR30329:SF21">
    <property type="entry name" value="LIPOPROTEIN YIAD-RELATED"/>
    <property type="match status" value="1"/>
</dbReference>
<keyword evidence="10" id="KW-1185">Reference proteome</keyword>